<protein>
    <recommendedName>
        <fullName evidence="5">NB-ARC domain-containing protein</fullName>
    </recommendedName>
</protein>
<feature type="domain" description="NB-ARC" evidence="1">
    <location>
        <begin position="612"/>
        <end position="748"/>
    </location>
</feature>
<dbReference type="GO" id="GO:0043531">
    <property type="term" value="F:ADP binding"/>
    <property type="evidence" value="ECO:0007669"/>
    <property type="project" value="InterPro"/>
</dbReference>
<organism evidence="3 4">
    <name type="scientific">Fusarium avenaceum</name>
    <dbReference type="NCBI Taxonomy" id="40199"/>
    <lineage>
        <taxon>Eukaryota</taxon>
        <taxon>Fungi</taxon>
        <taxon>Dikarya</taxon>
        <taxon>Ascomycota</taxon>
        <taxon>Pezizomycotina</taxon>
        <taxon>Sordariomycetes</taxon>
        <taxon>Hypocreomycetidae</taxon>
        <taxon>Hypocreales</taxon>
        <taxon>Nectriaceae</taxon>
        <taxon>Fusarium</taxon>
        <taxon>Fusarium tricinctum species complex</taxon>
    </lineage>
</organism>
<keyword evidence="4" id="KW-1185">Reference proteome</keyword>
<gene>
    <name evidence="3" type="ORF">KAF25_002964</name>
</gene>
<evidence type="ECO:0008006" key="5">
    <source>
        <dbReference type="Google" id="ProtNLM"/>
    </source>
</evidence>
<reference evidence="3" key="1">
    <citation type="submission" date="2021-04" db="EMBL/GenBank/DDBJ databases">
        <title>Draft genome of Fusarium avenaceum strain F156N33, isolated from an atmospheric sample in Virginia.</title>
        <authorList>
            <person name="Yang S."/>
            <person name="Vinatzer B.A."/>
            <person name="Coleman J."/>
        </authorList>
    </citation>
    <scope>NUCLEOTIDE SEQUENCE</scope>
    <source>
        <strain evidence="3">F156N33</strain>
    </source>
</reference>
<comment type="caution">
    <text evidence="3">The sequence shown here is derived from an EMBL/GenBank/DDBJ whole genome shotgun (WGS) entry which is preliminary data.</text>
</comment>
<dbReference type="SUPFAM" id="SSF48452">
    <property type="entry name" value="TPR-like"/>
    <property type="match status" value="1"/>
</dbReference>
<name>A0A9P7KRZ1_9HYPO</name>
<evidence type="ECO:0000313" key="3">
    <source>
        <dbReference type="EMBL" id="KAG5660358.1"/>
    </source>
</evidence>
<evidence type="ECO:0000259" key="2">
    <source>
        <dbReference type="Pfam" id="PF25000"/>
    </source>
</evidence>
<accession>A0A9P7KRZ1</accession>
<dbReference type="SUPFAM" id="SSF52540">
    <property type="entry name" value="P-loop containing nucleoside triphosphate hydrolases"/>
    <property type="match status" value="1"/>
</dbReference>
<dbReference type="Gene3D" id="1.25.40.10">
    <property type="entry name" value="Tetratricopeptide repeat domain"/>
    <property type="match status" value="1"/>
</dbReference>
<proteinExistence type="predicted"/>
<dbReference type="InterPro" id="IPR027417">
    <property type="entry name" value="P-loop_NTPase"/>
</dbReference>
<dbReference type="Pfam" id="PF00931">
    <property type="entry name" value="NB-ARC"/>
    <property type="match status" value="1"/>
</dbReference>
<dbReference type="AlphaFoldDB" id="A0A9P7KRZ1"/>
<evidence type="ECO:0000259" key="1">
    <source>
        <dbReference type="Pfam" id="PF00931"/>
    </source>
</evidence>
<dbReference type="Proteomes" id="UP000782241">
    <property type="component" value="Unassembled WGS sequence"/>
</dbReference>
<dbReference type="EMBL" id="JAGPUO010000009">
    <property type="protein sequence ID" value="KAG5660358.1"/>
    <property type="molecule type" value="Genomic_DNA"/>
</dbReference>
<dbReference type="InterPro" id="IPR056681">
    <property type="entry name" value="DUF7779"/>
</dbReference>
<dbReference type="Pfam" id="PF25000">
    <property type="entry name" value="DUF7779"/>
    <property type="match status" value="1"/>
</dbReference>
<feature type="domain" description="DUF7779" evidence="2">
    <location>
        <begin position="854"/>
        <end position="940"/>
    </location>
</feature>
<dbReference type="Gene3D" id="3.40.50.300">
    <property type="entry name" value="P-loop containing nucleotide triphosphate hydrolases"/>
    <property type="match status" value="1"/>
</dbReference>
<evidence type="ECO:0000313" key="4">
    <source>
        <dbReference type="Proteomes" id="UP000782241"/>
    </source>
</evidence>
<dbReference type="InterPro" id="IPR002182">
    <property type="entry name" value="NB-ARC"/>
</dbReference>
<sequence length="1273" mass="143930">MMELQGEAEKDLLYRFCAFHSQFQNQMVPVDLIKRACEKKVVWSSSGSLKHISPMDAGVPYFLLIFWETYQHSLSTDGIFPDPSHIKLVTINGQRYIELNESYFTSANLDDEYDQELAFQCVQAFIHAFPTRNMEILGEDIAVRLMPSATSFILPILASISIEDIKIWLLPKDRDRTTDYVLSFCDCLQQIFLLLGRGNPSSPLGFLDKMLDALCNDPSPEIEGSDSIHTIIRMVKASITLEPGQLAAVTSGISDERNNAWLGSLFTLMPNMQIPEELSKIVRTWNPLSQSEPSAMEYLIAVILLSEEQLRLISPPTSLSGELAIIYGLLLSRKGLHGAATRVLFDNLPFTITAYGQGSLEVGIVAAECANCYNMLRQENIANRIATRFLALRTSPYLSNRQDWFFLSLSRIDSLIGTGEYHQADLGLQNVMAKPSIPTSIYAMSCLRLSKIRRRTAGTLNPKAIPGTAVHLQTGIKLFAQVPTVLQQEILEEVACELATKHCLDQEIPQAESLMNTVNNHLSTMTIDTTPAQSRYEKTQSSVKERILHEKDVPRISPKEQRQATSVHGQNTFPHTTLAKISTSTGEGTRKLFMVPHPRHPKFVPRVEVTIITELLTRPQMPNICLVYGEAGIGKSSIATEVVYSCHQDFDVIIWVESGSTSEVNRRLHSIATGLGIDGLTDSSDGHARARECMIEWLKQPFTTNRFSSKPVEYLIVFDGFGNEEALKPFWPSNSTPCSVLVTARNIISLPRIYNRYTNPHEIKVGFLSSPQATRLLDYSMDWWCNEARESTSPVFEHHPVAILKTELSRRSRGHSAWRTEDDFKGKLKSFMNREDFKSELNHSTSLIMLWFVDFASQKARDLLDVISFLQESGTPETLLYSCTLPSRASNELVMTADEFELARDELLEFSLIWKTHETDTLTTSTCIASMIRDHMSPGRFDYIYATTLSLLRHVWPCTLDNMNYVSEIRMGHSGRCSSFWPQARELKRRSQSIGVHDLSPKTYTDCLQVLLDIAWCATGSSQYQEAEGYHTMASVMFSRLEVVSLSQIESSKDLRPPYRPTRIDFLCLSFHHQAWLYFKSGKLEMGLESFNQCLQWLDEGFELRDQRNFQDTGNSLRASVLQGLGMLKLQTEQVGEAVEQYTCCLRMMDLSPVCFGRRRDITIRIQKGYAHLMNNQPKEAEASFIGASDLAKTFNVEELFDTQNFPIKLLSSYGLLKYGLTLAKLNQNAVDECLEMAFEFLSLCSYDDQLKGATYIIMSCCNARKANWYLAM</sequence>
<dbReference type="InterPro" id="IPR011990">
    <property type="entry name" value="TPR-like_helical_dom_sf"/>
</dbReference>